<keyword evidence="9" id="KW-0406">Ion transport</keyword>
<evidence type="ECO:0000256" key="6">
    <source>
        <dbReference type="ARBA" id="ARBA00022840"/>
    </source>
</evidence>
<keyword evidence="13" id="KW-1185">Reference proteome</keyword>
<comment type="caution">
    <text evidence="12">The sequence shown here is derived from an EMBL/GenBank/DDBJ whole genome shotgun (WGS) entry which is preliminary data.</text>
</comment>
<dbReference type="Proteomes" id="UP000257039">
    <property type="component" value="Unassembled WGS sequence"/>
</dbReference>
<dbReference type="SUPFAM" id="SSF52540">
    <property type="entry name" value="P-loop containing nucleoside triphosphate hydrolases"/>
    <property type="match status" value="1"/>
</dbReference>
<feature type="domain" description="ABC transporter" evidence="11">
    <location>
        <begin position="5"/>
        <end position="235"/>
    </location>
</feature>
<reference evidence="12 13" key="1">
    <citation type="submission" date="2017-04" db="EMBL/GenBank/DDBJ databases">
        <title>Draft genome sequence of Zooshikella ganghwensis VG4 isolated from Red Sea sediments.</title>
        <authorList>
            <person name="Rehman Z."/>
            <person name="Alam I."/>
            <person name="Kamau A."/>
            <person name="Bajic V."/>
            <person name="Leiknes T."/>
        </authorList>
    </citation>
    <scope>NUCLEOTIDE SEQUENCE [LARGE SCALE GENOMIC DNA]</scope>
    <source>
        <strain evidence="12 13">VG4</strain>
    </source>
</reference>
<evidence type="ECO:0000313" key="13">
    <source>
        <dbReference type="Proteomes" id="UP000257039"/>
    </source>
</evidence>
<keyword evidence="2" id="KW-1003">Cell membrane</keyword>
<dbReference type="FunFam" id="3.40.50.300:FF:000425">
    <property type="entry name" value="Probable ABC transporter, ATP-binding subunit"/>
    <property type="match status" value="1"/>
</dbReference>
<dbReference type="PANTHER" id="PTHR42781">
    <property type="entry name" value="SPERMIDINE/PUTRESCINE IMPORT ATP-BINDING PROTEIN POTA"/>
    <property type="match status" value="1"/>
</dbReference>
<evidence type="ECO:0000256" key="1">
    <source>
        <dbReference type="ARBA" id="ARBA00022448"/>
    </source>
</evidence>
<organism evidence="12 13">
    <name type="scientific">Zooshikella ganghwensis</name>
    <dbReference type="NCBI Taxonomy" id="202772"/>
    <lineage>
        <taxon>Bacteria</taxon>
        <taxon>Pseudomonadati</taxon>
        <taxon>Pseudomonadota</taxon>
        <taxon>Gammaproteobacteria</taxon>
        <taxon>Oceanospirillales</taxon>
        <taxon>Zooshikellaceae</taxon>
        <taxon>Zooshikella</taxon>
    </lineage>
</organism>
<evidence type="ECO:0000256" key="10">
    <source>
        <dbReference type="ARBA" id="ARBA00023136"/>
    </source>
</evidence>
<dbReference type="GO" id="GO:0043190">
    <property type="term" value="C:ATP-binding cassette (ABC) transporter complex"/>
    <property type="evidence" value="ECO:0007669"/>
    <property type="project" value="InterPro"/>
</dbReference>
<keyword evidence="7" id="KW-1278">Translocase</keyword>
<dbReference type="PROSITE" id="PS50893">
    <property type="entry name" value="ABC_TRANSPORTER_2"/>
    <property type="match status" value="1"/>
</dbReference>
<keyword evidence="1" id="KW-0813">Transport</keyword>
<dbReference type="GO" id="GO:0015697">
    <property type="term" value="P:quaternary ammonium group transport"/>
    <property type="evidence" value="ECO:0007669"/>
    <property type="project" value="UniProtKB-ARBA"/>
</dbReference>
<dbReference type="GO" id="GO:0016887">
    <property type="term" value="F:ATP hydrolysis activity"/>
    <property type="evidence" value="ECO:0007669"/>
    <property type="project" value="InterPro"/>
</dbReference>
<dbReference type="InterPro" id="IPR013611">
    <property type="entry name" value="Transp-assoc_OB_typ2"/>
</dbReference>
<dbReference type="GO" id="GO:0015408">
    <property type="term" value="F:ABC-type ferric iron transporter activity"/>
    <property type="evidence" value="ECO:0007669"/>
    <property type="project" value="InterPro"/>
</dbReference>
<dbReference type="GO" id="GO:0005524">
    <property type="term" value="F:ATP binding"/>
    <property type="evidence" value="ECO:0007669"/>
    <property type="project" value="UniProtKB-KW"/>
</dbReference>
<dbReference type="Pfam" id="PF08402">
    <property type="entry name" value="TOBE_2"/>
    <property type="match status" value="1"/>
</dbReference>
<dbReference type="PANTHER" id="PTHR42781:SF5">
    <property type="entry name" value="PUTRESCINE TRANSPORT ATP-BINDING PROTEIN POTG"/>
    <property type="match status" value="1"/>
</dbReference>
<keyword evidence="10" id="KW-0472">Membrane</keyword>
<dbReference type="SUPFAM" id="SSF50331">
    <property type="entry name" value="MOP-like"/>
    <property type="match status" value="1"/>
</dbReference>
<evidence type="ECO:0000256" key="9">
    <source>
        <dbReference type="ARBA" id="ARBA00023065"/>
    </source>
</evidence>
<dbReference type="CDD" id="cd03259">
    <property type="entry name" value="ABC_Carb_Solutes_like"/>
    <property type="match status" value="1"/>
</dbReference>
<dbReference type="InterPro" id="IPR050093">
    <property type="entry name" value="ABC_SmlMolc_Importer"/>
</dbReference>
<protein>
    <submittedName>
        <fullName evidence="12">ABC transporter ATP-binding protein</fullName>
    </submittedName>
</protein>
<gene>
    <name evidence="12" type="ORF">B9G39_06075</name>
</gene>
<sequence>MPTLLSLKNVCCSYDEQPVVQDFGFSMQPGEICSLLGPSGCGKTTVLRAIAGFESISAGEIALCGEPLSTPSSVKPPEQRQIGMVFQDYALFPHLTVRQNIGFGIIKHPQRQQRITRLLEMTNMAAFEHRYPHELSGGQQQRVALARAMATEPKLLLLDEPFSNLDTDLRRRLSFEVRQILKDQGVSAILVTHDQEEAFAFADQIGVMQQGKLLQWNTPYHIYHEPATQFVASFIGQGHFLPGQVQGKHLSTELGLINNPTPNRWPEGSPIEVLLRPDDIIIDTASTIRADIINKTFMGAITQYTLRLKTGSIIESVLSSHHDYSHSEEIGIRIDAQHVVVFPAPSH</sequence>
<dbReference type="InterPro" id="IPR003439">
    <property type="entry name" value="ABC_transporter-like_ATP-bd"/>
</dbReference>
<name>A0A4P9VIQ2_9GAMM</name>
<dbReference type="Gene3D" id="2.40.50.100">
    <property type="match status" value="1"/>
</dbReference>
<dbReference type="InterPro" id="IPR027417">
    <property type="entry name" value="P-loop_NTPase"/>
</dbReference>
<dbReference type="Pfam" id="PF00005">
    <property type="entry name" value="ABC_tran"/>
    <property type="match status" value="1"/>
</dbReference>
<dbReference type="EMBL" id="NDXW01000001">
    <property type="protein sequence ID" value="RDH43053.1"/>
    <property type="molecule type" value="Genomic_DNA"/>
</dbReference>
<keyword evidence="5" id="KW-0547">Nucleotide-binding</keyword>
<dbReference type="InterPro" id="IPR008995">
    <property type="entry name" value="Mo/tungstate-bd_C_term_dom"/>
</dbReference>
<dbReference type="SMART" id="SM00382">
    <property type="entry name" value="AAA"/>
    <property type="match status" value="1"/>
</dbReference>
<dbReference type="RefSeq" id="WP_094786452.1">
    <property type="nucleotide sequence ID" value="NZ_NDXW01000001.1"/>
</dbReference>
<evidence type="ECO:0000256" key="3">
    <source>
        <dbReference type="ARBA" id="ARBA00022496"/>
    </source>
</evidence>
<keyword evidence="3" id="KW-0410">Iron transport</keyword>
<dbReference type="InterPro" id="IPR015853">
    <property type="entry name" value="ABC_transpr_FbpC"/>
</dbReference>
<dbReference type="Gene3D" id="3.40.50.300">
    <property type="entry name" value="P-loop containing nucleotide triphosphate hydrolases"/>
    <property type="match status" value="1"/>
</dbReference>
<keyword evidence="8" id="KW-0408">Iron</keyword>
<dbReference type="InterPro" id="IPR003593">
    <property type="entry name" value="AAA+_ATPase"/>
</dbReference>
<proteinExistence type="predicted"/>
<keyword evidence="6 12" id="KW-0067">ATP-binding</keyword>
<evidence type="ECO:0000256" key="7">
    <source>
        <dbReference type="ARBA" id="ARBA00022967"/>
    </source>
</evidence>
<evidence type="ECO:0000313" key="12">
    <source>
        <dbReference type="EMBL" id="RDH43053.1"/>
    </source>
</evidence>
<dbReference type="InterPro" id="IPR017871">
    <property type="entry name" value="ABC_transporter-like_CS"/>
</dbReference>
<evidence type="ECO:0000256" key="8">
    <source>
        <dbReference type="ARBA" id="ARBA00023004"/>
    </source>
</evidence>
<dbReference type="AlphaFoldDB" id="A0A4P9VIQ2"/>
<evidence type="ECO:0000259" key="11">
    <source>
        <dbReference type="PROSITE" id="PS50893"/>
    </source>
</evidence>
<accession>A0A4P9VIQ2</accession>
<evidence type="ECO:0000256" key="4">
    <source>
        <dbReference type="ARBA" id="ARBA00022519"/>
    </source>
</evidence>
<dbReference type="PROSITE" id="PS00211">
    <property type="entry name" value="ABC_TRANSPORTER_1"/>
    <property type="match status" value="1"/>
</dbReference>
<evidence type="ECO:0000256" key="2">
    <source>
        <dbReference type="ARBA" id="ARBA00022475"/>
    </source>
</evidence>
<evidence type="ECO:0000256" key="5">
    <source>
        <dbReference type="ARBA" id="ARBA00022741"/>
    </source>
</evidence>
<keyword evidence="4" id="KW-0997">Cell inner membrane</keyword>